<gene>
    <name evidence="1" type="ORF">AMTR_s00129p00077890</name>
</gene>
<dbReference type="EMBL" id="KI397331">
    <property type="protein sequence ID" value="ERM96030.1"/>
    <property type="molecule type" value="Genomic_DNA"/>
</dbReference>
<evidence type="ECO:0000313" key="1">
    <source>
        <dbReference type="EMBL" id="ERM96030.1"/>
    </source>
</evidence>
<reference evidence="2" key="1">
    <citation type="journal article" date="2013" name="Science">
        <title>The Amborella genome and the evolution of flowering plants.</title>
        <authorList>
            <consortium name="Amborella Genome Project"/>
        </authorList>
    </citation>
    <scope>NUCLEOTIDE SEQUENCE [LARGE SCALE GENOMIC DNA]</scope>
</reference>
<evidence type="ECO:0000313" key="2">
    <source>
        <dbReference type="Proteomes" id="UP000017836"/>
    </source>
</evidence>
<dbReference type="AlphaFoldDB" id="W1NLD2"/>
<name>W1NLD2_AMBTC</name>
<protein>
    <submittedName>
        <fullName evidence="1">Uncharacterized protein</fullName>
    </submittedName>
</protein>
<keyword evidence="2" id="KW-1185">Reference proteome</keyword>
<dbReference type="InterPro" id="IPR052611">
    <property type="entry name" value="Plant_RLK_LysM"/>
</dbReference>
<sequence>MRRNPGFLPLSYPSLQGGHSTSLCLSTAHSSLKGLYSAVHSVTVYRFEDLQKATNDFSSDYRVILEKDEEREKDVLLSTVVVPLLESEDAREKLRSLMDPNLGKDYPLDLALTMAQQAKTCLSQDLGT</sequence>
<dbReference type="PANTHER" id="PTHR45927:SF6">
    <property type="entry name" value="PROTEIN LYK5"/>
    <property type="match status" value="1"/>
</dbReference>
<accession>W1NLD2</accession>
<organism evidence="1 2">
    <name type="scientific">Amborella trichopoda</name>
    <dbReference type="NCBI Taxonomy" id="13333"/>
    <lineage>
        <taxon>Eukaryota</taxon>
        <taxon>Viridiplantae</taxon>
        <taxon>Streptophyta</taxon>
        <taxon>Embryophyta</taxon>
        <taxon>Tracheophyta</taxon>
        <taxon>Spermatophyta</taxon>
        <taxon>Magnoliopsida</taxon>
        <taxon>Amborellales</taxon>
        <taxon>Amborellaceae</taxon>
        <taxon>Amborella</taxon>
    </lineage>
</organism>
<dbReference type="Gramene" id="ERM96030">
    <property type="protein sequence ID" value="ERM96030"/>
    <property type="gene ID" value="AMTR_s00129p00077890"/>
</dbReference>
<dbReference type="Proteomes" id="UP000017836">
    <property type="component" value="Unassembled WGS sequence"/>
</dbReference>
<dbReference type="HOGENOM" id="CLU_1962559_0_0_1"/>
<dbReference type="PANTHER" id="PTHR45927">
    <property type="entry name" value="LYSM-DOMAIN RECEPTOR-LIKE KINASE-RELATED"/>
    <property type="match status" value="1"/>
</dbReference>
<proteinExistence type="predicted"/>